<comment type="caution">
    <text evidence="2">The sequence shown here is derived from an EMBL/GenBank/DDBJ whole genome shotgun (WGS) entry which is preliminary data.</text>
</comment>
<dbReference type="RefSeq" id="WP_250828567.1">
    <property type="nucleotide sequence ID" value="NZ_JAMOIL010000033.1"/>
</dbReference>
<keyword evidence="3" id="KW-1185">Reference proteome</keyword>
<dbReference type="EMBL" id="JAMOIL010000033">
    <property type="protein sequence ID" value="MCM0622341.1"/>
    <property type="molecule type" value="Genomic_DNA"/>
</dbReference>
<keyword evidence="1" id="KW-0472">Membrane</keyword>
<organism evidence="2 3">
    <name type="scientific">Nocardioides bruguierae</name>
    <dbReference type="NCBI Taxonomy" id="2945102"/>
    <lineage>
        <taxon>Bacteria</taxon>
        <taxon>Bacillati</taxon>
        <taxon>Actinomycetota</taxon>
        <taxon>Actinomycetes</taxon>
        <taxon>Propionibacteriales</taxon>
        <taxon>Nocardioidaceae</taxon>
        <taxon>Nocardioides</taxon>
    </lineage>
</organism>
<evidence type="ECO:0000313" key="2">
    <source>
        <dbReference type="EMBL" id="MCM0622341.1"/>
    </source>
</evidence>
<dbReference type="Proteomes" id="UP001139485">
    <property type="component" value="Unassembled WGS sequence"/>
</dbReference>
<dbReference type="AlphaFoldDB" id="A0A9X2IFZ4"/>
<evidence type="ECO:0000313" key="3">
    <source>
        <dbReference type="Proteomes" id="UP001139485"/>
    </source>
</evidence>
<keyword evidence="1" id="KW-1133">Transmembrane helix</keyword>
<feature type="transmembrane region" description="Helical" evidence="1">
    <location>
        <begin position="83"/>
        <end position="101"/>
    </location>
</feature>
<reference evidence="2" key="1">
    <citation type="submission" date="2022-05" db="EMBL/GenBank/DDBJ databases">
        <authorList>
            <person name="Tuo L."/>
        </authorList>
    </citation>
    <scope>NUCLEOTIDE SEQUENCE</scope>
    <source>
        <strain evidence="2">BSK12Z-4</strain>
    </source>
</reference>
<name>A0A9X2IFZ4_9ACTN</name>
<feature type="transmembrane region" description="Helical" evidence="1">
    <location>
        <begin position="52"/>
        <end position="71"/>
    </location>
</feature>
<proteinExistence type="predicted"/>
<gene>
    <name evidence="2" type="ORF">M8330_18770</name>
</gene>
<evidence type="ECO:0000256" key="1">
    <source>
        <dbReference type="SAM" id="Phobius"/>
    </source>
</evidence>
<sequence length="138" mass="15255">MSDGDQGLNFDMAREITSQATVSTNIRQEYFVTTREKIELALRRQLPGYTSMEQAIAATGVFLAFLVALLTSDFQSFIGVPAASWKTGFAIGAVVSLIWTVREWWKFAHRPSLDDVVNAICVASDREANEPPTSPPRS</sequence>
<accession>A0A9X2IFZ4</accession>
<protein>
    <submittedName>
        <fullName evidence="2">Uncharacterized protein</fullName>
    </submittedName>
</protein>
<keyword evidence="1" id="KW-0812">Transmembrane</keyword>